<feature type="domain" description="PPIase FKBP-type" evidence="8">
    <location>
        <begin position="43"/>
        <end position="129"/>
    </location>
</feature>
<evidence type="ECO:0000313" key="9">
    <source>
        <dbReference type="EMBL" id="KOO35786.1"/>
    </source>
</evidence>
<keyword evidence="6 7" id="KW-0413">Isomerase</keyword>
<dbReference type="Proteomes" id="UP000037460">
    <property type="component" value="Unassembled WGS sequence"/>
</dbReference>
<comment type="caution">
    <text evidence="9">The sequence shown here is derived from an EMBL/GenBank/DDBJ whole genome shotgun (WGS) entry which is preliminary data.</text>
</comment>
<proteinExistence type="inferred from homology"/>
<keyword evidence="5 7" id="KW-0697">Rotamase</keyword>
<dbReference type="InterPro" id="IPR001179">
    <property type="entry name" value="PPIase_FKBP_dom"/>
</dbReference>
<dbReference type="GO" id="GO:0003755">
    <property type="term" value="F:peptidyl-prolyl cis-trans isomerase activity"/>
    <property type="evidence" value="ECO:0007669"/>
    <property type="project" value="UniProtKB-KW"/>
</dbReference>
<dbReference type="EMBL" id="JWZX01000750">
    <property type="protein sequence ID" value="KOO35786.1"/>
    <property type="molecule type" value="Genomic_DNA"/>
</dbReference>
<accession>A0A0M0KAB4</accession>
<dbReference type="Pfam" id="PF00254">
    <property type="entry name" value="FKBP_C"/>
    <property type="match status" value="1"/>
</dbReference>
<evidence type="ECO:0000313" key="10">
    <source>
        <dbReference type="Proteomes" id="UP000037460"/>
    </source>
</evidence>
<dbReference type="GO" id="GO:0005783">
    <property type="term" value="C:endoplasmic reticulum"/>
    <property type="evidence" value="ECO:0007669"/>
    <property type="project" value="TreeGrafter"/>
</dbReference>
<protein>
    <recommendedName>
        <fullName evidence="3 7">peptidylprolyl isomerase</fullName>
        <ecNumber evidence="3 7">5.2.1.8</ecNumber>
    </recommendedName>
</protein>
<keyword evidence="10" id="KW-1185">Reference proteome</keyword>
<evidence type="ECO:0000256" key="2">
    <source>
        <dbReference type="ARBA" id="ARBA00006577"/>
    </source>
</evidence>
<evidence type="ECO:0000256" key="6">
    <source>
        <dbReference type="ARBA" id="ARBA00023235"/>
    </source>
</evidence>
<dbReference type="InterPro" id="IPR000774">
    <property type="entry name" value="PPIase_FKBP_N"/>
</dbReference>
<dbReference type="GO" id="GO:0006457">
    <property type="term" value="P:protein folding"/>
    <property type="evidence" value="ECO:0007669"/>
    <property type="project" value="InterPro"/>
</dbReference>
<dbReference type="PANTHER" id="PTHR45779:SF7">
    <property type="entry name" value="PEPTIDYLPROLYL ISOMERASE"/>
    <property type="match status" value="1"/>
</dbReference>
<dbReference type="EC" id="5.2.1.8" evidence="3 7"/>
<evidence type="ECO:0000256" key="4">
    <source>
        <dbReference type="ARBA" id="ARBA00022729"/>
    </source>
</evidence>
<dbReference type="SUPFAM" id="SSF54534">
    <property type="entry name" value="FKBP-like"/>
    <property type="match status" value="1"/>
</dbReference>
<dbReference type="InterPro" id="IPR044609">
    <property type="entry name" value="FKBP2/11"/>
</dbReference>
<evidence type="ECO:0000256" key="7">
    <source>
        <dbReference type="PROSITE-ProRule" id="PRU00277"/>
    </source>
</evidence>
<dbReference type="Pfam" id="PF14974">
    <property type="entry name" value="P_C10"/>
    <property type="match status" value="1"/>
</dbReference>
<sequence>MSEEAGLAFLEENKAKEGVITLPSGLQYKVLVEGGGVEHPTVSSPCECHYAGRLLDGTEFDSSYKRGQPTTFAPNQVIKGWTEAMQLMVQGDKWEMYIPYQLAYGAAGKPPKIPAKAMLIFVMEIVKIKGDTVPRKLPYPEWTEAELALWLDKDEAACTTWREGRLQKWEAGDEKLKSSYPTREALDAWLDGQCLNSRNKSLWKRTRAAKKMAEAPTPPPAAPAMTPKFARTLLDQALAAFTVPENKSKLTAIVAECEAAPPESQMMMRMSKIMPAVQEMMTKPLEEAGFRADDLMSVMMQIRSFEAQDPSIAADCAKLTKAVMGDLSDFA</sequence>
<dbReference type="PROSITE" id="PS50059">
    <property type="entry name" value="FKBP_PPIASE"/>
    <property type="match status" value="1"/>
</dbReference>
<reference evidence="10" key="1">
    <citation type="journal article" date="2015" name="PLoS Genet.">
        <title>Genome Sequence and Transcriptome Analyses of Chrysochromulina tobin: Metabolic Tools for Enhanced Algal Fitness in the Prominent Order Prymnesiales (Haptophyceae).</title>
        <authorList>
            <person name="Hovde B.T."/>
            <person name="Deodato C.R."/>
            <person name="Hunsperger H.M."/>
            <person name="Ryken S.A."/>
            <person name="Yost W."/>
            <person name="Jha R.K."/>
            <person name="Patterson J."/>
            <person name="Monnat R.J. Jr."/>
            <person name="Barlow S.B."/>
            <person name="Starkenburg S.R."/>
            <person name="Cattolico R.A."/>
        </authorList>
    </citation>
    <scope>NUCLEOTIDE SEQUENCE</scope>
    <source>
        <strain evidence="10">CCMP291</strain>
    </source>
</reference>
<comment type="catalytic activity">
    <reaction evidence="1 7">
        <text>[protein]-peptidylproline (omega=180) = [protein]-peptidylproline (omega=0)</text>
        <dbReference type="Rhea" id="RHEA:16237"/>
        <dbReference type="Rhea" id="RHEA-COMP:10747"/>
        <dbReference type="Rhea" id="RHEA-COMP:10748"/>
        <dbReference type="ChEBI" id="CHEBI:83833"/>
        <dbReference type="ChEBI" id="CHEBI:83834"/>
        <dbReference type="EC" id="5.2.1.8"/>
    </reaction>
</comment>
<evidence type="ECO:0000256" key="1">
    <source>
        <dbReference type="ARBA" id="ARBA00000971"/>
    </source>
</evidence>
<gene>
    <name evidence="9" type="ORF">Ctob_009930</name>
</gene>
<dbReference type="InterPro" id="IPR026317">
    <property type="entry name" value="P_C10"/>
</dbReference>
<name>A0A0M0KAB4_9EUKA</name>
<dbReference type="AlphaFoldDB" id="A0A0M0KAB4"/>
<evidence type="ECO:0000256" key="3">
    <source>
        <dbReference type="ARBA" id="ARBA00013194"/>
    </source>
</evidence>
<dbReference type="PANTHER" id="PTHR45779">
    <property type="entry name" value="PEPTIDYLPROLYL ISOMERASE"/>
    <property type="match status" value="1"/>
</dbReference>
<evidence type="ECO:0000259" key="8">
    <source>
        <dbReference type="PROSITE" id="PS50059"/>
    </source>
</evidence>
<organism evidence="9 10">
    <name type="scientific">Chrysochromulina tobinii</name>
    <dbReference type="NCBI Taxonomy" id="1460289"/>
    <lineage>
        <taxon>Eukaryota</taxon>
        <taxon>Haptista</taxon>
        <taxon>Haptophyta</taxon>
        <taxon>Prymnesiophyceae</taxon>
        <taxon>Prymnesiales</taxon>
        <taxon>Chrysochromulinaceae</taxon>
        <taxon>Chrysochromulina</taxon>
    </lineage>
</organism>
<dbReference type="FunFam" id="3.10.50.40:FF:000045">
    <property type="entry name" value="Peptidyl-prolyl cis-trans isomerase"/>
    <property type="match status" value="1"/>
</dbReference>
<dbReference type="OrthoDB" id="1902587at2759"/>
<dbReference type="Gene3D" id="3.10.50.40">
    <property type="match status" value="1"/>
</dbReference>
<dbReference type="InterPro" id="IPR046357">
    <property type="entry name" value="PPIase_dom_sf"/>
</dbReference>
<comment type="similarity">
    <text evidence="2">Belongs to the FKBP-type PPIase family.</text>
</comment>
<keyword evidence="4" id="KW-0732">Signal</keyword>
<dbReference type="Pfam" id="PF01346">
    <property type="entry name" value="FKBP_N"/>
    <property type="match status" value="1"/>
</dbReference>
<evidence type="ECO:0000256" key="5">
    <source>
        <dbReference type="ARBA" id="ARBA00023110"/>
    </source>
</evidence>